<evidence type="ECO:0000313" key="2">
    <source>
        <dbReference type="Proteomes" id="UP000265520"/>
    </source>
</evidence>
<evidence type="ECO:0000313" key="1">
    <source>
        <dbReference type="EMBL" id="MCI75251.1"/>
    </source>
</evidence>
<accession>A0A392UNU5</accession>
<dbReference type="AlphaFoldDB" id="A0A392UNU5"/>
<keyword evidence="2" id="KW-1185">Reference proteome</keyword>
<feature type="non-terminal residue" evidence="1">
    <location>
        <position position="1"/>
    </location>
</feature>
<proteinExistence type="predicted"/>
<sequence length="53" mass="5689">ATASDQATEGLAFSGDIWQALVTMSPPPRPATSRTALGALWRQARRTEHLVVV</sequence>
<dbReference type="EMBL" id="LXQA010878226">
    <property type="protein sequence ID" value="MCI75251.1"/>
    <property type="molecule type" value="Genomic_DNA"/>
</dbReference>
<reference evidence="1 2" key="1">
    <citation type="journal article" date="2018" name="Front. Plant Sci.">
        <title>Red Clover (Trifolium pratense) and Zigzag Clover (T. medium) - A Picture of Genomic Similarities and Differences.</title>
        <authorList>
            <person name="Dluhosova J."/>
            <person name="Istvanek J."/>
            <person name="Nedelnik J."/>
            <person name="Repkova J."/>
        </authorList>
    </citation>
    <scope>NUCLEOTIDE SEQUENCE [LARGE SCALE GENOMIC DNA]</scope>
    <source>
        <strain evidence="2">cv. 10/8</strain>
        <tissue evidence="1">Leaf</tissue>
    </source>
</reference>
<dbReference type="Proteomes" id="UP000265520">
    <property type="component" value="Unassembled WGS sequence"/>
</dbReference>
<organism evidence="1 2">
    <name type="scientific">Trifolium medium</name>
    <dbReference type="NCBI Taxonomy" id="97028"/>
    <lineage>
        <taxon>Eukaryota</taxon>
        <taxon>Viridiplantae</taxon>
        <taxon>Streptophyta</taxon>
        <taxon>Embryophyta</taxon>
        <taxon>Tracheophyta</taxon>
        <taxon>Spermatophyta</taxon>
        <taxon>Magnoliopsida</taxon>
        <taxon>eudicotyledons</taxon>
        <taxon>Gunneridae</taxon>
        <taxon>Pentapetalae</taxon>
        <taxon>rosids</taxon>
        <taxon>fabids</taxon>
        <taxon>Fabales</taxon>
        <taxon>Fabaceae</taxon>
        <taxon>Papilionoideae</taxon>
        <taxon>50 kb inversion clade</taxon>
        <taxon>NPAAA clade</taxon>
        <taxon>Hologalegina</taxon>
        <taxon>IRL clade</taxon>
        <taxon>Trifolieae</taxon>
        <taxon>Trifolium</taxon>
    </lineage>
</organism>
<protein>
    <submittedName>
        <fullName evidence="1">Uncharacterized protein</fullName>
    </submittedName>
</protein>
<name>A0A392UNU5_9FABA</name>
<comment type="caution">
    <text evidence="1">The sequence shown here is derived from an EMBL/GenBank/DDBJ whole genome shotgun (WGS) entry which is preliminary data.</text>
</comment>